<organism evidence="3 4">
    <name type="scientific">Mycobacterium kiyosense</name>
    <dbReference type="NCBI Taxonomy" id="2871094"/>
    <lineage>
        <taxon>Bacteria</taxon>
        <taxon>Bacillati</taxon>
        <taxon>Actinomycetota</taxon>
        <taxon>Actinomycetes</taxon>
        <taxon>Mycobacteriales</taxon>
        <taxon>Mycobacteriaceae</taxon>
        <taxon>Mycobacterium</taxon>
    </lineage>
</organism>
<feature type="region of interest" description="Disordered" evidence="1">
    <location>
        <begin position="78"/>
        <end position="108"/>
    </location>
</feature>
<feature type="compositionally biased region" description="Gly residues" evidence="1">
    <location>
        <begin position="1"/>
        <end position="11"/>
    </location>
</feature>
<evidence type="ECO:0000313" key="2">
    <source>
        <dbReference type="EMBL" id="GLB81879.1"/>
    </source>
</evidence>
<dbReference type="Proteomes" id="UP001165663">
    <property type="component" value="Unassembled WGS sequence"/>
</dbReference>
<sequence>MQGFTTGGGVVGVRASDPAGRVGVGGAGQGDDAVVVQPVVVRDRPQLLTLDLSHDLHHPPIDGIALPGQLRQLLKQPLQTLRRSDRHRLNKGRRRHNPIKTGGTDNQG</sequence>
<dbReference type="Proteomes" id="UP001064782">
    <property type="component" value="Unassembled WGS sequence"/>
</dbReference>
<reference evidence="3" key="1">
    <citation type="submission" date="2022-08" db="EMBL/GenBank/DDBJ databases">
        <title>Mycobacterium kiyosense sp. nov., scotochromogenic slow-glowing species isolated from respiratory specimens.</title>
        <authorList>
            <person name="Fukano H."/>
            <person name="Kazumi Y."/>
            <person name="Sakagami N."/>
            <person name="Ato M."/>
            <person name="Mitarai S."/>
            <person name="Hoshino Y."/>
        </authorList>
    </citation>
    <scope>NUCLEOTIDE SEQUENCE</scope>
    <source>
        <strain evidence="3">1413</strain>
        <strain evidence="2">SRL2020-028</strain>
    </source>
</reference>
<protein>
    <submittedName>
        <fullName evidence="3">Uncharacterized protein</fullName>
    </submittedName>
</protein>
<feature type="region of interest" description="Disordered" evidence="1">
    <location>
        <begin position="1"/>
        <end position="30"/>
    </location>
</feature>
<accession>A0A9P3Q728</accession>
<proteinExistence type="predicted"/>
<dbReference type="AlphaFoldDB" id="A0A9P3Q728"/>
<name>A0A9P3Q728_9MYCO</name>
<evidence type="ECO:0000256" key="1">
    <source>
        <dbReference type="SAM" id="MobiDB-lite"/>
    </source>
</evidence>
<comment type="caution">
    <text evidence="3">The sequence shown here is derived from an EMBL/GenBank/DDBJ whole genome shotgun (WGS) entry which is preliminary data.</text>
</comment>
<dbReference type="EMBL" id="BRXE01000007">
    <property type="protein sequence ID" value="GLB81879.1"/>
    <property type="molecule type" value="Genomic_DNA"/>
</dbReference>
<evidence type="ECO:0000313" key="3">
    <source>
        <dbReference type="EMBL" id="GLD30836.1"/>
    </source>
</evidence>
<gene>
    <name evidence="3" type="ORF">Mkiyose1413_27190</name>
    <name evidence="2" type="ORF">SRL2020028_11350</name>
</gene>
<dbReference type="EMBL" id="BRZI01000018">
    <property type="protein sequence ID" value="GLD30836.1"/>
    <property type="molecule type" value="Genomic_DNA"/>
</dbReference>
<evidence type="ECO:0000313" key="4">
    <source>
        <dbReference type="Proteomes" id="UP001064782"/>
    </source>
</evidence>
<keyword evidence="4" id="KW-1185">Reference proteome</keyword>
<feature type="compositionally biased region" description="Basic residues" evidence="1">
    <location>
        <begin position="84"/>
        <end position="98"/>
    </location>
</feature>